<keyword evidence="4" id="KW-0808">Transferase</keyword>
<dbReference type="GO" id="GO:0005794">
    <property type="term" value="C:Golgi apparatus"/>
    <property type="evidence" value="ECO:0007669"/>
    <property type="project" value="TreeGrafter"/>
</dbReference>
<dbReference type="EMBL" id="BTGC01000003">
    <property type="protein sequence ID" value="GMM51237.1"/>
    <property type="molecule type" value="Genomic_DNA"/>
</dbReference>
<keyword evidence="5" id="KW-0812">Transmembrane</keyword>
<evidence type="ECO:0000313" key="7">
    <source>
        <dbReference type="EMBL" id="GMM51237.1"/>
    </source>
</evidence>
<dbReference type="SUPFAM" id="SSF53448">
    <property type="entry name" value="Nucleotide-diphospho-sugar transferases"/>
    <property type="match status" value="1"/>
</dbReference>
<keyword evidence="5" id="KW-0735">Signal-anchor</keyword>
<evidence type="ECO:0000256" key="5">
    <source>
        <dbReference type="ARBA" id="ARBA00022968"/>
    </source>
</evidence>
<dbReference type="GO" id="GO:0016020">
    <property type="term" value="C:membrane"/>
    <property type="evidence" value="ECO:0007669"/>
    <property type="project" value="UniProtKB-SubCell"/>
</dbReference>
<evidence type="ECO:0000256" key="3">
    <source>
        <dbReference type="ARBA" id="ARBA00022676"/>
    </source>
</evidence>
<dbReference type="InterPro" id="IPR002685">
    <property type="entry name" value="Glyco_trans_15"/>
</dbReference>
<keyword evidence="3" id="KW-0328">Glycosyltransferase</keyword>
<gene>
    <name evidence="7" type="ORF">DASB73_021950</name>
</gene>
<accession>A0AAV5RJJ1</accession>
<dbReference type="GO" id="GO:0000032">
    <property type="term" value="P:cell wall mannoprotein biosynthetic process"/>
    <property type="evidence" value="ECO:0007669"/>
    <property type="project" value="TreeGrafter"/>
</dbReference>
<dbReference type="GO" id="GO:0006487">
    <property type="term" value="P:protein N-linked glycosylation"/>
    <property type="evidence" value="ECO:0007669"/>
    <property type="project" value="TreeGrafter"/>
</dbReference>
<protein>
    <submittedName>
        <fullName evidence="7">Uncharacterized protein</fullName>
    </submittedName>
</protein>
<comment type="similarity">
    <text evidence="2">Belongs to the glycosyltransferase 15 family.</text>
</comment>
<dbReference type="Proteomes" id="UP001362899">
    <property type="component" value="Unassembled WGS sequence"/>
</dbReference>
<dbReference type="GO" id="GO:0000026">
    <property type="term" value="F:alpha-1,2-mannosyltransferase activity"/>
    <property type="evidence" value="ECO:0007669"/>
    <property type="project" value="TreeGrafter"/>
</dbReference>
<evidence type="ECO:0000256" key="2">
    <source>
        <dbReference type="ARBA" id="ARBA00007677"/>
    </source>
</evidence>
<reference evidence="7 8" key="1">
    <citation type="journal article" date="2023" name="Elife">
        <title>Identification of key yeast species and microbe-microbe interactions impacting larval growth of Drosophila in the wild.</title>
        <authorList>
            <person name="Mure A."/>
            <person name="Sugiura Y."/>
            <person name="Maeda R."/>
            <person name="Honda K."/>
            <person name="Sakurai N."/>
            <person name="Takahashi Y."/>
            <person name="Watada M."/>
            <person name="Katoh T."/>
            <person name="Gotoh A."/>
            <person name="Gotoh Y."/>
            <person name="Taniguchi I."/>
            <person name="Nakamura K."/>
            <person name="Hayashi T."/>
            <person name="Katayama T."/>
            <person name="Uemura T."/>
            <person name="Hattori Y."/>
        </authorList>
    </citation>
    <scope>NUCLEOTIDE SEQUENCE [LARGE SCALE GENOMIC DNA]</scope>
    <source>
        <strain evidence="7 8">SB-73</strain>
    </source>
</reference>
<comment type="subcellular location">
    <subcellularLocation>
        <location evidence="1">Membrane</location>
        <topology evidence="1">Single-pass type II membrane protein</topology>
    </subcellularLocation>
</comment>
<dbReference type="FunFam" id="3.90.550.10:FF:000051">
    <property type="entry name" value="Alpha-1,2-mannosyltransferase (Ktr4)"/>
    <property type="match status" value="1"/>
</dbReference>
<dbReference type="PANTHER" id="PTHR31121">
    <property type="entry name" value="ALPHA-1,2 MANNOSYLTRANSFERASE KTR1"/>
    <property type="match status" value="1"/>
</dbReference>
<dbReference type="Pfam" id="PF01793">
    <property type="entry name" value="Glyco_transf_15"/>
    <property type="match status" value="1"/>
</dbReference>
<dbReference type="PIRSF" id="PIRSF018153">
    <property type="entry name" value="Glyco_trans_15"/>
    <property type="match status" value="1"/>
</dbReference>
<dbReference type="GO" id="GO:0006493">
    <property type="term" value="P:protein O-linked glycosylation"/>
    <property type="evidence" value="ECO:0007669"/>
    <property type="project" value="TreeGrafter"/>
</dbReference>
<dbReference type="PANTHER" id="PTHR31121:SF6">
    <property type="entry name" value="ALPHA-1,2 MANNOSYLTRANSFERASE KTR1"/>
    <property type="match status" value="1"/>
</dbReference>
<evidence type="ECO:0000313" key="8">
    <source>
        <dbReference type="Proteomes" id="UP001362899"/>
    </source>
</evidence>
<dbReference type="Gene3D" id="3.90.550.10">
    <property type="entry name" value="Spore Coat Polysaccharide Biosynthesis Protein SpsA, Chain A"/>
    <property type="match status" value="1"/>
</dbReference>
<sequence length="381" mass="45029">MLLFKRSSFKRIIALSILGLILWAVFTPQGNTRSTAVLRTITEQIQIPYSGNENATFVTLSKNDELKNLLPTIKNVEERFNNRFHYGWIFLNDEEFSEEFKEKVTAEVSGPVQFGRIPKEHWGYPDFIDQEKAKYEREQMANDGVIYADSESYRHMCRFESGFFWRHPLLDKYKYYWRVEPSTRLLCDVITDPFKYMRVNGKKYGFTISIYEFYRTIPTLWDTTKEFIKEHPEYVHKHNAIDFISEDGGNSYNLCHFWSNFEIADLDFWRSKPYREYFDYLDKSGGFFYERWGDAPVHSIAASLFLDRDEIHWFDTIGYFHGPYQNCPEDELARKELNCACPAGPDIPQGFDINFAFQGYSCTGRWARMIGYPIPEYAANN</sequence>
<evidence type="ECO:0000256" key="6">
    <source>
        <dbReference type="PIRSR" id="PIRSR018153-1"/>
    </source>
</evidence>
<comment type="caution">
    <text evidence="7">The sequence shown here is derived from an EMBL/GenBank/DDBJ whole genome shotgun (WGS) entry which is preliminary data.</text>
</comment>
<dbReference type="AlphaFoldDB" id="A0AAV5RJJ1"/>
<name>A0AAV5RJJ1_STABA</name>
<dbReference type="InterPro" id="IPR029044">
    <property type="entry name" value="Nucleotide-diphossugar_trans"/>
</dbReference>
<evidence type="ECO:0000256" key="4">
    <source>
        <dbReference type="ARBA" id="ARBA00022679"/>
    </source>
</evidence>
<organism evidence="7 8">
    <name type="scientific">Starmerella bacillaris</name>
    <name type="common">Yeast</name>
    <name type="synonym">Candida zemplinina</name>
    <dbReference type="NCBI Taxonomy" id="1247836"/>
    <lineage>
        <taxon>Eukaryota</taxon>
        <taxon>Fungi</taxon>
        <taxon>Dikarya</taxon>
        <taxon>Ascomycota</taxon>
        <taxon>Saccharomycotina</taxon>
        <taxon>Dipodascomycetes</taxon>
        <taxon>Dipodascales</taxon>
        <taxon>Trichomonascaceae</taxon>
        <taxon>Starmerella</taxon>
    </lineage>
</organism>
<evidence type="ECO:0000256" key="1">
    <source>
        <dbReference type="ARBA" id="ARBA00004606"/>
    </source>
</evidence>
<feature type="active site" description="Nucleophile" evidence="6">
    <location>
        <position position="262"/>
    </location>
</feature>
<keyword evidence="8" id="KW-1185">Reference proteome</keyword>
<proteinExistence type="inferred from homology"/>